<dbReference type="Proteomes" id="UP001321760">
    <property type="component" value="Unassembled WGS sequence"/>
</dbReference>
<feature type="compositionally biased region" description="Polar residues" evidence="2">
    <location>
        <begin position="44"/>
        <end position="65"/>
    </location>
</feature>
<feature type="compositionally biased region" description="Low complexity" evidence="2">
    <location>
        <begin position="209"/>
        <end position="224"/>
    </location>
</feature>
<evidence type="ECO:0000256" key="1">
    <source>
        <dbReference type="ARBA" id="ARBA00023242"/>
    </source>
</evidence>
<comment type="caution">
    <text evidence="4">The sequence shown here is derived from an EMBL/GenBank/DDBJ whole genome shotgun (WGS) entry which is preliminary data.</text>
</comment>
<accession>A0AAV9GU69</accession>
<name>A0AAV9GU69_9PEZI</name>
<dbReference type="InterPro" id="IPR036864">
    <property type="entry name" value="Zn2-C6_fun-type_DNA-bd_sf"/>
</dbReference>
<evidence type="ECO:0000313" key="4">
    <source>
        <dbReference type="EMBL" id="KAK4452464.1"/>
    </source>
</evidence>
<dbReference type="EMBL" id="MU865924">
    <property type="protein sequence ID" value="KAK4452464.1"/>
    <property type="molecule type" value="Genomic_DNA"/>
</dbReference>
<dbReference type="SUPFAM" id="SSF57701">
    <property type="entry name" value="Zn2/Cys6 DNA-binding domain"/>
    <property type="match status" value="1"/>
</dbReference>
<feature type="compositionally biased region" description="Polar residues" evidence="2">
    <location>
        <begin position="8"/>
        <end position="25"/>
    </location>
</feature>
<reference evidence="4" key="2">
    <citation type="submission" date="2023-05" db="EMBL/GenBank/DDBJ databases">
        <authorList>
            <consortium name="Lawrence Berkeley National Laboratory"/>
            <person name="Steindorff A."/>
            <person name="Hensen N."/>
            <person name="Bonometti L."/>
            <person name="Westerberg I."/>
            <person name="Brannstrom I.O."/>
            <person name="Guillou S."/>
            <person name="Cros-Aarteil S."/>
            <person name="Calhoun S."/>
            <person name="Haridas S."/>
            <person name="Kuo A."/>
            <person name="Mondo S."/>
            <person name="Pangilinan J."/>
            <person name="Riley R."/>
            <person name="Labutti K."/>
            <person name="Andreopoulos B."/>
            <person name="Lipzen A."/>
            <person name="Chen C."/>
            <person name="Yanf M."/>
            <person name="Daum C."/>
            <person name="Ng V."/>
            <person name="Clum A."/>
            <person name="Ohm R."/>
            <person name="Martin F."/>
            <person name="Silar P."/>
            <person name="Natvig D."/>
            <person name="Lalanne C."/>
            <person name="Gautier V."/>
            <person name="Ament-Velasquez S.L."/>
            <person name="Kruys A."/>
            <person name="Hutchinson M.I."/>
            <person name="Powell A.J."/>
            <person name="Barry K."/>
            <person name="Miller A.N."/>
            <person name="Grigoriev I.V."/>
            <person name="Debuchy R."/>
            <person name="Gladieux P."/>
            <person name="Thoren M.H."/>
            <person name="Johannesson H."/>
        </authorList>
    </citation>
    <scope>NUCLEOTIDE SEQUENCE</scope>
    <source>
        <strain evidence="4">PSN243</strain>
    </source>
</reference>
<proteinExistence type="predicted"/>
<dbReference type="InterPro" id="IPR001138">
    <property type="entry name" value="Zn2Cys6_DnaBD"/>
</dbReference>
<gene>
    <name evidence="4" type="ORF">QBC34DRAFT_447054</name>
</gene>
<feature type="compositionally biased region" description="Polar residues" evidence="2">
    <location>
        <begin position="553"/>
        <end position="575"/>
    </location>
</feature>
<reference evidence="4" key="1">
    <citation type="journal article" date="2023" name="Mol. Phylogenet. Evol.">
        <title>Genome-scale phylogeny and comparative genomics of the fungal order Sordariales.</title>
        <authorList>
            <person name="Hensen N."/>
            <person name="Bonometti L."/>
            <person name="Westerberg I."/>
            <person name="Brannstrom I.O."/>
            <person name="Guillou S."/>
            <person name="Cros-Aarteil S."/>
            <person name="Calhoun S."/>
            <person name="Haridas S."/>
            <person name="Kuo A."/>
            <person name="Mondo S."/>
            <person name="Pangilinan J."/>
            <person name="Riley R."/>
            <person name="LaButti K."/>
            <person name="Andreopoulos B."/>
            <person name="Lipzen A."/>
            <person name="Chen C."/>
            <person name="Yan M."/>
            <person name="Daum C."/>
            <person name="Ng V."/>
            <person name="Clum A."/>
            <person name="Steindorff A."/>
            <person name="Ohm R.A."/>
            <person name="Martin F."/>
            <person name="Silar P."/>
            <person name="Natvig D.O."/>
            <person name="Lalanne C."/>
            <person name="Gautier V."/>
            <person name="Ament-Velasquez S.L."/>
            <person name="Kruys A."/>
            <person name="Hutchinson M.I."/>
            <person name="Powell A.J."/>
            <person name="Barry K."/>
            <person name="Miller A.N."/>
            <person name="Grigoriev I.V."/>
            <person name="Debuchy R."/>
            <person name="Gladieux P."/>
            <person name="Hiltunen Thoren M."/>
            <person name="Johannesson H."/>
        </authorList>
    </citation>
    <scope>NUCLEOTIDE SEQUENCE</scope>
    <source>
        <strain evidence="4">PSN243</strain>
    </source>
</reference>
<evidence type="ECO:0000313" key="5">
    <source>
        <dbReference type="Proteomes" id="UP001321760"/>
    </source>
</evidence>
<feature type="domain" description="Zn(2)-C6 fungal-type" evidence="3">
    <location>
        <begin position="596"/>
        <end position="628"/>
    </location>
</feature>
<feature type="compositionally biased region" description="Basic residues" evidence="2">
    <location>
        <begin position="541"/>
        <end position="552"/>
    </location>
</feature>
<feature type="compositionally biased region" description="Low complexity" evidence="2">
    <location>
        <begin position="441"/>
        <end position="455"/>
    </location>
</feature>
<protein>
    <recommendedName>
        <fullName evidence="3">Zn(2)-C6 fungal-type domain-containing protein</fullName>
    </recommendedName>
</protein>
<dbReference type="PROSITE" id="PS50048">
    <property type="entry name" value="ZN2_CY6_FUNGAL_2"/>
    <property type="match status" value="1"/>
</dbReference>
<dbReference type="AlphaFoldDB" id="A0AAV9GU69"/>
<dbReference type="GO" id="GO:0008270">
    <property type="term" value="F:zinc ion binding"/>
    <property type="evidence" value="ECO:0007669"/>
    <property type="project" value="InterPro"/>
</dbReference>
<feature type="region of interest" description="Disordered" evidence="2">
    <location>
        <begin position="425"/>
        <end position="614"/>
    </location>
</feature>
<feature type="region of interest" description="Disordered" evidence="2">
    <location>
        <begin position="1"/>
        <end position="81"/>
    </location>
</feature>
<dbReference type="CDD" id="cd00067">
    <property type="entry name" value="GAL4"/>
    <property type="match status" value="1"/>
</dbReference>
<dbReference type="SMART" id="SM00066">
    <property type="entry name" value="GAL4"/>
    <property type="match status" value="1"/>
</dbReference>
<feature type="region of interest" description="Disordered" evidence="2">
    <location>
        <begin position="191"/>
        <end position="277"/>
    </location>
</feature>
<feature type="compositionally biased region" description="Basic and acidic residues" evidence="2">
    <location>
        <begin position="605"/>
        <end position="614"/>
    </location>
</feature>
<evidence type="ECO:0000259" key="3">
    <source>
        <dbReference type="PROSITE" id="PS50048"/>
    </source>
</evidence>
<sequence length="686" mass="73861">MARVEPRPSNTPTQNHQPTATSTLAPDSPAVPQQYYLSPDQERAPQNGTNIHTKVTMTTSPNGTAASAYAPSRSVSPRTGKEPKNLTFELVYNEVHGTRGRLPLRVNIFPHDTTDSIITTVKNFYGLYSGQHVSMGVAFEDDEGNTLIARYENFHDGMTVYVRVLPEERFPVLGAYGHAFHSPPIDAQAFYGDGYSSQGQTQQYEQHISRPTSRTSRVRSPSPNGGRGRRSTSAGTNSKKGRSRSAKNRGPSSHTDMTGYSSEDGAPGSASGRSKDVLGNTEISVVNIVEGGRRKRPKFESSELPLFAPPQMPAATSNSSVSPARRIEHHRNSLPFVHPGQNPFSNPRPLHSPQSYTNGYTHPGVYSTPGVDSRRSRGSFGYSAGSAVGPHMGMMPTPDPTVGTCVSEEDKDVAIQLMRLGDMSNISHGRTSASTLDDTFSGRADAASSTGATSDAESESEDEAPAARRQKLDMSGNHKKLFSTTESHFVGPRDSADVSGDDADYEEGERGTMAAPRLKSPKPKSNMAGAKPRTQLSTKTKSSKQAKPKVKRATSTTGPMSPSSLPASRKQSVASNVAFPLAPGEDEQPDLSTKPRCQRCRKSKKGCDRQRPCGRCRDAGLPAEMCISEDETNGRKGRYGRHMGVPLAKEEMPAPGTLLPAAPISTAADASDTMAAMVDKNKKRKR</sequence>
<feature type="compositionally biased region" description="Polar residues" evidence="2">
    <location>
        <begin position="425"/>
        <end position="438"/>
    </location>
</feature>
<organism evidence="4 5">
    <name type="scientific">Podospora aff. communis PSN243</name>
    <dbReference type="NCBI Taxonomy" id="3040156"/>
    <lineage>
        <taxon>Eukaryota</taxon>
        <taxon>Fungi</taxon>
        <taxon>Dikarya</taxon>
        <taxon>Ascomycota</taxon>
        <taxon>Pezizomycotina</taxon>
        <taxon>Sordariomycetes</taxon>
        <taxon>Sordariomycetidae</taxon>
        <taxon>Sordariales</taxon>
        <taxon>Podosporaceae</taxon>
        <taxon>Podospora</taxon>
    </lineage>
</organism>
<evidence type="ECO:0000256" key="2">
    <source>
        <dbReference type="SAM" id="MobiDB-lite"/>
    </source>
</evidence>
<dbReference type="GO" id="GO:0000981">
    <property type="term" value="F:DNA-binding transcription factor activity, RNA polymerase II-specific"/>
    <property type="evidence" value="ECO:0007669"/>
    <property type="project" value="InterPro"/>
</dbReference>
<feature type="compositionally biased region" description="Polar residues" evidence="2">
    <location>
        <begin position="250"/>
        <end position="261"/>
    </location>
</feature>
<feature type="compositionally biased region" description="Polar residues" evidence="2">
    <location>
        <begin position="195"/>
        <end position="206"/>
    </location>
</feature>
<keyword evidence="1" id="KW-0539">Nucleus</keyword>
<keyword evidence="5" id="KW-1185">Reference proteome</keyword>